<dbReference type="Proteomes" id="UP000054266">
    <property type="component" value="Unassembled WGS sequence"/>
</dbReference>
<feature type="region of interest" description="Disordered" evidence="5">
    <location>
        <begin position="79"/>
        <end position="98"/>
    </location>
</feature>
<dbReference type="Gene3D" id="4.10.240.10">
    <property type="entry name" value="Zn(2)-C6 fungal-type DNA-binding domain"/>
    <property type="match status" value="1"/>
</dbReference>
<evidence type="ECO:0000259" key="6">
    <source>
        <dbReference type="PROSITE" id="PS50048"/>
    </source>
</evidence>
<dbReference type="InterPro" id="IPR001138">
    <property type="entry name" value="Zn2Cys6_DnaBD"/>
</dbReference>
<evidence type="ECO:0000256" key="5">
    <source>
        <dbReference type="SAM" id="MobiDB-lite"/>
    </source>
</evidence>
<feature type="compositionally biased region" description="Low complexity" evidence="5">
    <location>
        <begin position="81"/>
        <end position="96"/>
    </location>
</feature>
<dbReference type="PROSITE" id="PS00463">
    <property type="entry name" value="ZN2_CY6_FUNGAL_1"/>
    <property type="match status" value="1"/>
</dbReference>
<protein>
    <recommendedName>
        <fullName evidence="6">Zn(2)-C6 fungal-type domain-containing protein</fullName>
    </recommendedName>
</protein>
<dbReference type="SMART" id="SM00066">
    <property type="entry name" value="GAL4"/>
    <property type="match status" value="1"/>
</dbReference>
<gene>
    <name evidence="7" type="ORF">PV04_01600</name>
</gene>
<dbReference type="InterPro" id="IPR036864">
    <property type="entry name" value="Zn2-C6_fun-type_DNA-bd_sf"/>
</dbReference>
<keyword evidence="4" id="KW-0539">Nucleus</keyword>
<dbReference type="InterPro" id="IPR021858">
    <property type="entry name" value="Fun_TF"/>
</dbReference>
<dbReference type="AlphaFoldDB" id="A0A0D2D7F4"/>
<dbReference type="GO" id="GO:0008270">
    <property type="term" value="F:zinc ion binding"/>
    <property type="evidence" value="ECO:0007669"/>
    <property type="project" value="InterPro"/>
</dbReference>
<organism evidence="7 8">
    <name type="scientific">Phialophora macrospora</name>
    <dbReference type="NCBI Taxonomy" id="1851006"/>
    <lineage>
        <taxon>Eukaryota</taxon>
        <taxon>Fungi</taxon>
        <taxon>Dikarya</taxon>
        <taxon>Ascomycota</taxon>
        <taxon>Pezizomycotina</taxon>
        <taxon>Eurotiomycetes</taxon>
        <taxon>Chaetothyriomycetidae</taxon>
        <taxon>Chaetothyriales</taxon>
        <taxon>Herpotrichiellaceae</taxon>
        <taxon>Phialophora</taxon>
    </lineage>
</organism>
<proteinExistence type="predicted"/>
<keyword evidence="1" id="KW-0805">Transcription regulation</keyword>
<sequence length="522" mass="58136">MVGVAGKSKGCNTCRERKIHCDGSRPSCARCTKGNRVCGGYQRERHFKNLSALDRDTLLTRTQPLTSLTDLRTINTRSADDVTPCTTPDTDDSATSKSQKLQCTRHALSSSEFVNFLDNYIPRQHAELQNGHSVQFSWLQAIDPSQGNGVSLDLAIMALSLVCLGRKHGDESLRREGTANYGRALHRLQDILSHHSLLLEEQTLASCIALCTFELLEVSGDNTGGWVSHVEGIARLIQLRGPESHVDGLSHRLFLEFRSTSITHALATRKSTYLAQQDWLTVPWKIQPKSDLDQLQDIMAHIATLIEKAARLGTTTNTASDIALAQRIGLLQQGWAFHSQLQNWYQGFRRKRAGPLYNERPSSARVSSRLASVFPKSLHFQSFEIARLHLSYWGILLFLYITILAIPASSASDVDPTSSAVAGVKQNEFTHRQALELARLIAQSMEYLLSEEMHILGPQKVFFALRTAMHVFSSTGGRGEMDWCKAMFEELDRRGYPFGNILCRCAWDGIPALLSGKLISGR</sequence>
<evidence type="ECO:0000256" key="2">
    <source>
        <dbReference type="ARBA" id="ARBA00023125"/>
    </source>
</evidence>
<dbReference type="GO" id="GO:0000981">
    <property type="term" value="F:DNA-binding transcription factor activity, RNA polymerase II-specific"/>
    <property type="evidence" value="ECO:0007669"/>
    <property type="project" value="InterPro"/>
</dbReference>
<dbReference type="STRING" id="5601.A0A0D2D7F4"/>
<dbReference type="Pfam" id="PF11951">
    <property type="entry name" value="Fungal_trans_2"/>
    <property type="match status" value="1"/>
</dbReference>
<dbReference type="Pfam" id="PF00172">
    <property type="entry name" value="Zn_clus"/>
    <property type="match status" value="1"/>
</dbReference>
<dbReference type="EMBL" id="KN846956">
    <property type="protein sequence ID" value="KIW73486.1"/>
    <property type="molecule type" value="Genomic_DNA"/>
</dbReference>
<dbReference type="PROSITE" id="PS50048">
    <property type="entry name" value="ZN2_CY6_FUNGAL_2"/>
    <property type="match status" value="1"/>
</dbReference>
<evidence type="ECO:0000256" key="3">
    <source>
        <dbReference type="ARBA" id="ARBA00023163"/>
    </source>
</evidence>
<feature type="domain" description="Zn(2)-C6 fungal-type" evidence="6">
    <location>
        <begin position="10"/>
        <end position="38"/>
    </location>
</feature>
<evidence type="ECO:0000313" key="8">
    <source>
        <dbReference type="Proteomes" id="UP000054266"/>
    </source>
</evidence>
<reference evidence="7 8" key="1">
    <citation type="submission" date="2015-01" db="EMBL/GenBank/DDBJ databases">
        <title>The Genome Sequence of Capronia semiimmersa CBS27337.</title>
        <authorList>
            <consortium name="The Broad Institute Genomics Platform"/>
            <person name="Cuomo C."/>
            <person name="de Hoog S."/>
            <person name="Gorbushina A."/>
            <person name="Stielow B."/>
            <person name="Teixiera M."/>
            <person name="Abouelleil A."/>
            <person name="Chapman S.B."/>
            <person name="Priest M."/>
            <person name="Young S.K."/>
            <person name="Wortman J."/>
            <person name="Nusbaum C."/>
            <person name="Birren B."/>
        </authorList>
    </citation>
    <scope>NUCLEOTIDE SEQUENCE [LARGE SCALE GENOMIC DNA]</scope>
    <source>
        <strain evidence="7 8">CBS 27337</strain>
    </source>
</reference>
<evidence type="ECO:0000256" key="4">
    <source>
        <dbReference type="ARBA" id="ARBA00023242"/>
    </source>
</evidence>
<keyword evidence="8" id="KW-1185">Reference proteome</keyword>
<dbReference type="HOGENOM" id="CLU_021599_2_0_1"/>
<name>A0A0D2D7F4_9EURO</name>
<accession>A0A0D2D7F4</accession>
<dbReference type="CDD" id="cd00067">
    <property type="entry name" value="GAL4"/>
    <property type="match status" value="1"/>
</dbReference>
<evidence type="ECO:0000256" key="1">
    <source>
        <dbReference type="ARBA" id="ARBA00023015"/>
    </source>
</evidence>
<dbReference type="GO" id="GO:0003677">
    <property type="term" value="F:DNA binding"/>
    <property type="evidence" value="ECO:0007669"/>
    <property type="project" value="UniProtKB-KW"/>
</dbReference>
<keyword evidence="3" id="KW-0804">Transcription</keyword>
<dbReference type="PANTHER" id="PTHR38111">
    <property type="entry name" value="ZN(2)-C6 FUNGAL-TYPE DOMAIN-CONTAINING PROTEIN-RELATED"/>
    <property type="match status" value="1"/>
</dbReference>
<evidence type="ECO:0000313" key="7">
    <source>
        <dbReference type="EMBL" id="KIW73486.1"/>
    </source>
</evidence>
<keyword evidence="2" id="KW-0238">DNA-binding</keyword>
<dbReference type="InterPro" id="IPR053178">
    <property type="entry name" value="Osmoadaptation_assoc"/>
</dbReference>
<dbReference type="SUPFAM" id="SSF57701">
    <property type="entry name" value="Zn2/Cys6 DNA-binding domain"/>
    <property type="match status" value="1"/>
</dbReference>